<dbReference type="OrthoDB" id="5397962at2"/>
<reference evidence="1 2" key="1">
    <citation type="journal article" date="2015" name="Genome Announc.">
        <title>Genomes of Geoalkalibacter ferrihydriticus Z-0531T and Geoalkalibacter subterraneus Red1T, Two Haloalkaliphilic Metal-Reducing Deltaproteobacteria.</title>
        <authorList>
            <person name="Badalamenti J.P."/>
            <person name="Krajmalnik-Brown R."/>
            <person name="Torres C.I."/>
            <person name="Bond D.R."/>
        </authorList>
    </citation>
    <scope>NUCLEOTIDE SEQUENCE [LARGE SCALE GENOMIC DNA]</scope>
    <source>
        <strain evidence="1 2">Red1</strain>
    </source>
</reference>
<sequence length="66" mass="7571">MSLVKTWYEVDKAAAKYGLTREEILELVRGGLVRSEEGENGEVVRVKADDVKLQLMNYSRPEKESR</sequence>
<dbReference type="Proteomes" id="UP000035036">
    <property type="component" value="Chromosome"/>
</dbReference>
<dbReference type="KEGG" id="gsb:GSUB_01360"/>
<evidence type="ECO:0000313" key="2">
    <source>
        <dbReference type="Proteomes" id="UP000035036"/>
    </source>
</evidence>
<dbReference type="EMBL" id="CP010311">
    <property type="protein sequence ID" value="AJF05491.1"/>
    <property type="molecule type" value="Genomic_DNA"/>
</dbReference>
<dbReference type="RefSeq" id="WP_040198842.1">
    <property type="nucleotide sequence ID" value="NZ_CP010311.1"/>
</dbReference>
<dbReference type="AlphaFoldDB" id="A0A0B5FPF2"/>
<name>A0A0B5FPF2_9BACT</name>
<protein>
    <submittedName>
        <fullName evidence="1">Uncharacterized protein</fullName>
    </submittedName>
</protein>
<evidence type="ECO:0000313" key="1">
    <source>
        <dbReference type="EMBL" id="AJF05491.1"/>
    </source>
</evidence>
<accession>A0A0B5FPF2</accession>
<keyword evidence="2" id="KW-1185">Reference proteome</keyword>
<gene>
    <name evidence="1" type="ORF">GSUB_01360</name>
</gene>
<dbReference type="HOGENOM" id="CLU_2934945_0_0_7"/>
<organism evidence="1 2">
    <name type="scientific">Geoalkalibacter subterraneus</name>
    <dbReference type="NCBI Taxonomy" id="483547"/>
    <lineage>
        <taxon>Bacteria</taxon>
        <taxon>Pseudomonadati</taxon>
        <taxon>Thermodesulfobacteriota</taxon>
        <taxon>Desulfuromonadia</taxon>
        <taxon>Desulfuromonadales</taxon>
        <taxon>Geoalkalibacteraceae</taxon>
        <taxon>Geoalkalibacter</taxon>
    </lineage>
</organism>
<proteinExistence type="predicted"/>